<name>A0ABS1M1E9_9NOCA</name>
<accession>A0ABS1M1E9</accession>
<dbReference type="EMBL" id="JAERRJ010000003">
    <property type="protein sequence ID" value="MBL1074473.1"/>
    <property type="molecule type" value="Genomic_DNA"/>
</dbReference>
<sequence>MRDEFDAEWVQVLDRAKQSHSLREIHDLLNKWQHTAVMELRDPGSYQRLLEKAAQIEAASGRTTSVSIEDMRAQIQQRLQAG</sequence>
<evidence type="ECO:0000313" key="1">
    <source>
        <dbReference type="EMBL" id="MBL1074473.1"/>
    </source>
</evidence>
<evidence type="ECO:0000313" key="2">
    <source>
        <dbReference type="Proteomes" id="UP000602198"/>
    </source>
</evidence>
<dbReference type="Proteomes" id="UP000602198">
    <property type="component" value="Unassembled WGS sequence"/>
</dbReference>
<protein>
    <recommendedName>
        <fullName evidence="3">Antitoxin</fullName>
    </recommendedName>
</protein>
<comment type="caution">
    <text evidence="1">The sequence shown here is derived from an EMBL/GenBank/DDBJ whole genome shotgun (WGS) entry which is preliminary data.</text>
</comment>
<keyword evidence="2" id="KW-1185">Reference proteome</keyword>
<organism evidence="1 2">
    <name type="scientific">Nocardia acididurans</name>
    <dbReference type="NCBI Taxonomy" id="2802282"/>
    <lineage>
        <taxon>Bacteria</taxon>
        <taxon>Bacillati</taxon>
        <taxon>Actinomycetota</taxon>
        <taxon>Actinomycetes</taxon>
        <taxon>Mycobacteriales</taxon>
        <taxon>Nocardiaceae</taxon>
        <taxon>Nocardia</taxon>
    </lineage>
</organism>
<proteinExistence type="predicted"/>
<evidence type="ECO:0008006" key="3">
    <source>
        <dbReference type="Google" id="ProtNLM"/>
    </source>
</evidence>
<gene>
    <name evidence="1" type="ORF">JK358_08690</name>
</gene>
<dbReference type="InterPro" id="IPR046214">
    <property type="entry name" value="DUF6247"/>
</dbReference>
<reference evidence="1 2" key="1">
    <citation type="submission" date="2021-01" db="EMBL/GenBank/DDBJ databases">
        <title>WGS of actinomycetes isolated from Thailand.</title>
        <authorList>
            <person name="Thawai C."/>
        </authorList>
    </citation>
    <scope>NUCLEOTIDE SEQUENCE [LARGE SCALE GENOMIC DNA]</scope>
    <source>
        <strain evidence="1 2">LPG 2</strain>
    </source>
</reference>
<dbReference type="Pfam" id="PF19760">
    <property type="entry name" value="DUF6247"/>
    <property type="match status" value="1"/>
</dbReference>